<proteinExistence type="predicted"/>
<organism evidence="1 2">
    <name type="scientific">Stephania yunnanensis</name>
    <dbReference type="NCBI Taxonomy" id="152371"/>
    <lineage>
        <taxon>Eukaryota</taxon>
        <taxon>Viridiplantae</taxon>
        <taxon>Streptophyta</taxon>
        <taxon>Embryophyta</taxon>
        <taxon>Tracheophyta</taxon>
        <taxon>Spermatophyta</taxon>
        <taxon>Magnoliopsida</taxon>
        <taxon>Ranunculales</taxon>
        <taxon>Menispermaceae</taxon>
        <taxon>Menispermoideae</taxon>
        <taxon>Cissampelideae</taxon>
        <taxon>Stephania</taxon>
    </lineage>
</organism>
<keyword evidence="2" id="KW-1185">Reference proteome</keyword>
<reference evidence="1 2" key="1">
    <citation type="submission" date="2024-01" db="EMBL/GenBank/DDBJ databases">
        <title>Genome assemblies of Stephania.</title>
        <authorList>
            <person name="Yang L."/>
        </authorList>
    </citation>
    <scope>NUCLEOTIDE SEQUENCE [LARGE SCALE GENOMIC DNA]</scope>
    <source>
        <strain evidence="1">YNDBR</strain>
        <tissue evidence="1">Leaf</tissue>
    </source>
</reference>
<sequence length="133" mass="13587">MSTAQAALDDSRRGSSGCSLVMAVAAWMKATLRPAQRVRCAIGAAIGAVAMRRAQWRSGLAACATTHAAACDERKAEGVGVGILSKISAPAAIKRGSNGAWLGSSVARCGSAVNKAAAGIAAMFRHMAAMRQW</sequence>
<evidence type="ECO:0000313" key="2">
    <source>
        <dbReference type="Proteomes" id="UP001420932"/>
    </source>
</evidence>
<protein>
    <submittedName>
        <fullName evidence="1">Uncharacterized protein</fullName>
    </submittedName>
</protein>
<dbReference type="EMBL" id="JBBNAF010000005">
    <property type="protein sequence ID" value="KAK9142544.1"/>
    <property type="molecule type" value="Genomic_DNA"/>
</dbReference>
<name>A0AAP0JZ94_9MAGN</name>
<evidence type="ECO:0000313" key="1">
    <source>
        <dbReference type="EMBL" id="KAK9142544.1"/>
    </source>
</evidence>
<dbReference type="Proteomes" id="UP001420932">
    <property type="component" value="Unassembled WGS sequence"/>
</dbReference>
<accession>A0AAP0JZ94</accession>
<dbReference type="AlphaFoldDB" id="A0AAP0JZ94"/>
<gene>
    <name evidence="1" type="ORF">Syun_011944</name>
</gene>
<comment type="caution">
    <text evidence="1">The sequence shown here is derived from an EMBL/GenBank/DDBJ whole genome shotgun (WGS) entry which is preliminary data.</text>
</comment>